<evidence type="ECO:0000313" key="2">
    <source>
        <dbReference type="Proteomes" id="UP001516464"/>
    </source>
</evidence>
<reference evidence="1 2" key="1">
    <citation type="submission" date="2019-01" db="EMBL/GenBank/DDBJ databases">
        <title>Genomes sequencing and comparative genomics of infectious freshwater microsporidia, Cucumispora dikerogammari and Thelohania contejeani.</title>
        <authorList>
            <person name="Cormier A."/>
            <person name="Giraud I."/>
            <person name="Wattier R."/>
            <person name="Teixeira M."/>
            <person name="Grandjean F."/>
            <person name="Rigaud T."/>
            <person name="Cordaux R."/>
        </authorList>
    </citation>
    <scope>NUCLEOTIDE SEQUENCE [LARGE SCALE GENOMIC DNA]</scope>
    <source>
        <strain evidence="1">T1</strain>
        <tissue evidence="1">Spores</tissue>
    </source>
</reference>
<protein>
    <submittedName>
        <fullName evidence="1">Uncharacterized protein</fullName>
    </submittedName>
</protein>
<name>A0ABQ7HVE9_9MICR</name>
<proteinExistence type="predicted"/>
<keyword evidence="2" id="KW-1185">Reference proteome</keyword>
<organism evidence="1 2">
    <name type="scientific">Astathelohania contejeani</name>
    <dbReference type="NCBI Taxonomy" id="164912"/>
    <lineage>
        <taxon>Eukaryota</taxon>
        <taxon>Fungi</taxon>
        <taxon>Fungi incertae sedis</taxon>
        <taxon>Microsporidia</taxon>
        <taxon>Astathelohaniidae</taxon>
        <taxon>Astathelohania</taxon>
    </lineage>
</organism>
<accession>A0ABQ7HVE9</accession>
<evidence type="ECO:0000313" key="1">
    <source>
        <dbReference type="EMBL" id="KAF7677264.1"/>
    </source>
</evidence>
<comment type="caution">
    <text evidence="1">The sequence shown here is derived from an EMBL/GenBank/DDBJ whole genome shotgun (WGS) entry which is preliminary data.</text>
</comment>
<gene>
    <name evidence="1" type="ORF">TCON_2648</name>
</gene>
<dbReference type="Proteomes" id="UP001516464">
    <property type="component" value="Unassembled WGS sequence"/>
</dbReference>
<dbReference type="EMBL" id="SBIQ01000441">
    <property type="protein sequence ID" value="KAF7677264.1"/>
    <property type="molecule type" value="Genomic_DNA"/>
</dbReference>
<sequence length="127" mass="14457">MVILVEIGITSQDNLQQVEVEKKRKHDLFANELEILYKAKTYIIPCVLIWEGVVTKYHRSYLKELGITPQIEAYIQLIVLKKTLESIYLEHQRSIKDGLEAMDIVEKAVDALMKASGTGCLPQVKGK</sequence>